<dbReference type="AlphaFoldDB" id="A0A7J8TE05"/>
<dbReference type="InterPro" id="IPR056647">
    <property type="entry name" value="DUF7745"/>
</dbReference>
<feature type="non-terminal residue" evidence="4">
    <location>
        <position position="692"/>
    </location>
</feature>
<organism evidence="4 5">
    <name type="scientific">Gossypium davidsonii</name>
    <name type="common">Davidson's cotton</name>
    <name type="synonym">Gossypium klotzschianum subsp. davidsonii</name>
    <dbReference type="NCBI Taxonomy" id="34287"/>
    <lineage>
        <taxon>Eukaryota</taxon>
        <taxon>Viridiplantae</taxon>
        <taxon>Streptophyta</taxon>
        <taxon>Embryophyta</taxon>
        <taxon>Tracheophyta</taxon>
        <taxon>Spermatophyta</taxon>
        <taxon>Magnoliopsida</taxon>
        <taxon>eudicotyledons</taxon>
        <taxon>Gunneridae</taxon>
        <taxon>Pentapetalae</taxon>
        <taxon>rosids</taxon>
        <taxon>malvids</taxon>
        <taxon>Malvales</taxon>
        <taxon>Malvaceae</taxon>
        <taxon>Malvoideae</taxon>
        <taxon>Gossypium</taxon>
    </lineage>
</organism>
<keyword evidence="5" id="KW-1185">Reference proteome</keyword>
<feature type="coiled-coil region" evidence="1">
    <location>
        <begin position="317"/>
        <end position="491"/>
    </location>
</feature>
<dbReference type="Pfam" id="PF24924">
    <property type="entry name" value="DUF7745"/>
    <property type="match status" value="2"/>
</dbReference>
<sequence length="692" mass="80377">REKGDSLAVGYVSELWDLTCVSVTQNNLQELKEIWDQWNNEVNKRLFRALAQFWNPAYNCFTFGKVDLVPTIEEYVALLRCSRIQVDRIYSKVVNVPTFSRKLMNITEMSKQWVTAWIKQKGDSRCIPWKNLKDLILAHPDTRKKVFTENYSPLKEIVATPKRDDISEEKLMAIFQNLQEEDIEWRAPWLLSGEILYRCGDFDWIPLLGIWGVVGYAPLLVLRQYKSRQFVPTTQGLAECKFSYGGEGYKKKTHEMANAWNQTRRVKGLTVGPMTTSEYSECWVKRINDNVPGPSQENSQSAEKHLRVIPSELEIIKQDFERRNTELEKKIEQMEEENMNLRLDMDVQKLEANKLRKGKNKVEEELDSLKTDYKKLRLSMRTVRLGKTLEQWREEIREERNKSDRRERKFQEVQARNEALGKRLSESQKEKGELKDRVVELEGSLRQHRSRNTVVELKASLSKIEEMKGKIERLEAALRNCEVRIEHLEVNEGRQNEQLHYFQNQVRDRDHVMGEAVIGKARAVSKRNAGSTSAADAEQLEKIQQKMMDKMVESQGSLMTQLTRLLTEGKDKGKSPMANVEEEGDDGPLYPPSFTHPHAQPQAEIYLRKSSVTIRPQQFQTDTLRSMNYQAGSGSSPENNPVNPIIPDFDEAVEKKFRVMESTERYSGIDAKDLSLVPDLVLLYKFKMPEFE</sequence>
<evidence type="ECO:0000256" key="1">
    <source>
        <dbReference type="SAM" id="Coils"/>
    </source>
</evidence>
<dbReference type="PANTHER" id="PTHR48200:SF1">
    <property type="entry name" value="AMINOTRANSFERASE-LIKE PLANT MOBILE DOMAIN-CONTAINING PROTEIN"/>
    <property type="match status" value="1"/>
</dbReference>
<comment type="caution">
    <text evidence="4">The sequence shown here is derived from an EMBL/GenBank/DDBJ whole genome shotgun (WGS) entry which is preliminary data.</text>
</comment>
<feature type="domain" description="DUF7745" evidence="3">
    <location>
        <begin position="170"/>
        <end position="285"/>
    </location>
</feature>
<proteinExistence type="predicted"/>
<dbReference type="Proteomes" id="UP000593561">
    <property type="component" value="Unassembled WGS sequence"/>
</dbReference>
<accession>A0A7J8TE05</accession>
<evidence type="ECO:0000259" key="3">
    <source>
        <dbReference type="Pfam" id="PF24924"/>
    </source>
</evidence>
<keyword evidence="1" id="KW-0175">Coiled coil</keyword>
<feature type="non-terminal residue" evidence="4">
    <location>
        <position position="1"/>
    </location>
</feature>
<feature type="domain" description="DUF7745" evidence="3">
    <location>
        <begin position="39"/>
        <end position="132"/>
    </location>
</feature>
<dbReference type="EMBL" id="JABFAC010245905">
    <property type="protein sequence ID" value="MBA0636435.1"/>
    <property type="molecule type" value="Genomic_DNA"/>
</dbReference>
<name>A0A7J8TE05_GOSDV</name>
<evidence type="ECO:0000313" key="5">
    <source>
        <dbReference type="Proteomes" id="UP000593561"/>
    </source>
</evidence>
<feature type="region of interest" description="Disordered" evidence="2">
    <location>
        <begin position="568"/>
        <end position="592"/>
    </location>
</feature>
<gene>
    <name evidence="4" type="ORF">Godav_028796</name>
</gene>
<evidence type="ECO:0000256" key="2">
    <source>
        <dbReference type="SAM" id="MobiDB-lite"/>
    </source>
</evidence>
<dbReference type="PANTHER" id="PTHR48200">
    <property type="entry name" value="PROTEIN, PUTATIVE-RELATED"/>
    <property type="match status" value="1"/>
</dbReference>
<reference evidence="4 5" key="1">
    <citation type="journal article" date="2019" name="Genome Biol. Evol.">
        <title>Insights into the evolution of the New World diploid cottons (Gossypium, subgenus Houzingenia) based on genome sequencing.</title>
        <authorList>
            <person name="Grover C.E."/>
            <person name="Arick M.A. 2nd"/>
            <person name="Thrash A."/>
            <person name="Conover J.L."/>
            <person name="Sanders W.S."/>
            <person name="Peterson D.G."/>
            <person name="Frelichowski J.E."/>
            <person name="Scheffler J.A."/>
            <person name="Scheffler B.E."/>
            <person name="Wendel J.F."/>
        </authorList>
    </citation>
    <scope>NUCLEOTIDE SEQUENCE [LARGE SCALE GENOMIC DNA]</scope>
    <source>
        <strain evidence="4">27</strain>
        <tissue evidence="4">Leaf</tissue>
    </source>
</reference>
<protein>
    <recommendedName>
        <fullName evidence="3">DUF7745 domain-containing protein</fullName>
    </recommendedName>
</protein>
<evidence type="ECO:0000313" key="4">
    <source>
        <dbReference type="EMBL" id="MBA0636435.1"/>
    </source>
</evidence>